<dbReference type="RefSeq" id="WP_345918550.1">
    <property type="nucleotide sequence ID" value="NZ_JBDIVE010000002.1"/>
</dbReference>
<gene>
    <name evidence="2" type="ORF">ABDB84_04780</name>
</gene>
<keyword evidence="1" id="KW-0732">Signal</keyword>
<evidence type="ECO:0008006" key="4">
    <source>
        <dbReference type="Google" id="ProtNLM"/>
    </source>
</evidence>
<sequence length="147" mass="15969">MKRTAAVFISLVTAIALCMMPASATTFPLRKAPPIIGYWKLKVPSLQCSEIYLFKADGTSEVSSGEERSESRYEIASVPSAKGFYTFTDTIVKNNGKPDCSGANTPIGDTAVNYLRFSPAGDQMIMCRNESLDACIGPFKRIEGPEL</sequence>
<keyword evidence="3" id="KW-1185">Reference proteome</keyword>
<feature type="signal peptide" evidence="1">
    <location>
        <begin position="1"/>
        <end position="24"/>
    </location>
</feature>
<evidence type="ECO:0000313" key="2">
    <source>
        <dbReference type="EMBL" id="MEN3067784.1"/>
    </source>
</evidence>
<dbReference type="Proteomes" id="UP001410394">
    <property type="component" value="Unassembled WGS sequence"/>
</dbReference>
<evidence type="ECO:0000256" key="1">
    <source>
        <dbReference type="SAM" id="SignalP"/>
    </source>
</evidence>
<dbReference type="EMBL" id="JBDIVE010000002">
    <property type="protein sequence ID" value="MEN3067784.1"/>
    <property type="molecule type" value="Genomic_DNA"/>
</dbReference>
<accession>A0ABU9YVM4</accession>
<name>A0ABU9YVM4_9RHOO</name>
<feature type="chain" id="PRO_5046395641" description="Lipocalin-like domain-containing protein" evidence="1">
    <location>
        <begin position="25"/>
        <end position="147"/>
    </location>
</feature>
<organism evidence="2 3">
    <name type="scientific">Uliginosibacterium sediminicola</name>
    <dbReference type="NCBI Taxonomy" id="2024550"/>
    <lineage>
        <taxon>Bacteria</taxon>
        <taxon>Pseudomonadati</taxon>
        <taxon>Pseudomonadota</taxon>
        <taxon>Betaproteobacteria</taxon>
        <taxon>Rhodocyclales</taxon>
        <taxon>Zoogloeaceae</taxon>
        <taxon>Uliginosibacterium</taxon>
    </lineage>
</organism>
<proteinExistence type="predicted"/>
<protein>
    <recommendedName>
        <fullName evidence="4">Lipocalin-like domain-containing protein</fullName>
    </recommendedName>
</protein>
<evidence type="ECO:0000313" key="3">
    <source>
        <dbReference type="Proteomes" id="UP001410394"/>
    </source>
</evidence>
<reference evidence="2 3" key="1">
    <citation type="journal article" date="2018" name="Int. J. Syst. Evol. Microbiol.">
        <title>Uliginosibacterium sediminicola sp. nov., isolated from freshwater sediment.</title>
        <authorList>
            <person name="Hwang W.M."/>
            <person name="Kim S.M."/>
            <person name="Kang K."/>
            <person name="Ahn T.Y."/>
        </authorList>
    </citation>
    <scope>NUCLEOTIDE SEQUENCE [LARGE SCALE GENOMIC DNA]</scope>
    <source>
        <strain evidence="2 3">M1-21</strain>
    </source>
</reference>
<comment type="caution">
    <text evidence="2">The sequence shown here is derived from an EMBL/GenBank/DDBJ whole genome shotgun (WGS) entry which is preliminary data.</text>
</comment>